<dbReference type="InterPro" id="IPR015797">
    <property type="entry name" value="NUDIX_hydrolase-like_dom_sf"/>
</dbReference>
<reference evidence="6 7" key="1">
    <citation type="submission" date="2024-09" db="EMBL/GenBank/DDBJ databases">
        <authorList>
            <person name="Sun Q."/>
            <person name="Mori K."/>
        </authorList>
    </citation>
    <scope>NUCLEOTIDE SEQUENCE [LARGE SCALE GENOMIC DNA]</scope>
    <source>
        <strain evidence="6 7">TBRC 0563</strain>
    </source>
</reference>
<name>A0ABV5Y6F2_9ACTN</name>
<dbReference type="Gene3D" id="3.90.79.10">
    <property type="entry name" value="Nucleoside Triphosphate Pyrophosphohydrolase"/>
    <property type="match status" value="1"/>
</dbReference>
<dbReference type="EMBL" id="JBHLZP010000001">
    <property type="protein sequence ID" value="MFB9830595.1"/>
    <property type="molecule type" value="Genomic_DNA"/>
</dbReference>
<keyword evidence="7" id="KW-1185">Reference proteome</keyword>
<dbReference type="SUPFAM" id="SSF55811">
    <property type="entry name" value="Nudix"/>
    <property type="match status" value="1"/>
</dbReference>
<sequence length="221" mass="24419">MPRPRNRRRLAGPPGPHREETSAGGLVVDIAGAARAALIARYDRDGRLRWSLPKGHIEGAETIEEAAVREVEEETGIRGRIVAPLGAIDYWFFVRHTRSSGPDRPRAFPQPTDSDRPRALTRPADPDRPRAFPQPTDPDRPRAFPQPTDPDRPPWHSPGRGRVHKTVHHHLLLATGGILSDADPEVAKVAWVPLAEVVGRLAHADERRLVAHVPELLAAIT</sequence>
<proteinExistence type="inferred from homology"/>
<dbReference type="PROSITE" id="PS51462">
    <property type="entry name" value="NUDIX"/>
    <property type="match status" value="1"/>
</dbReference>
<evidence type="ECO:0000313" key="6">
    <source>
        <dbReference type="EMBL" id="MFB9830595.1"/>
    </source>
</evidence>
<comment type="similarity">
    <text evidence="1 3">Belongs to the Nudix hydrolase family.</text>
</comment>
<dbReference type="InterPro" id="IPR020476">
    <property type="entry name" value="Nudix_hydrolase"/>
</dbReference>
<dbReference type="RefSeq" id="WP_378193031.1">
    <property type="nucleotide sequence ID" value="NZ_JBHLZP010000001.1"/>
</dbReference>
<comment type="caution">
    <text evidence="6">The sequence shown here is derived from an EMBL/GenBank/DDBJ whole genome shotgun (WGS) entry which is preliminary data.</text>
</comment>
<dbReference type="PROSITE" id="PS00893">
    <property type="entry name" value="NUDIX_BOX"/>
    <property type="match status" value="1"/>
</dbReference>
<dbReference type="PANTHER" id="PTHR43736:SF1">
    <property type="entry name" value="DIHYDRONEOPTERIN TRIPHOSPHATE DIPHOSPHATASE"/>
    <property type="match status" value="1"/>
</dbReference>
<dbReference type="Proteomes" id="UP001589627">
    <property type="component" value="Unassembled WGS sequence"/>
</dbReference>
<keyword evidence="2 3" id="KW-0378">Hydrolase</keyword>
<evidence type="ECO:0000256" key="2">
    <source>
        <dbReference type="ARBA" id="ARBA00022801"/>
    </source>
</evidence>
<feature type="compositionally biased region" description="Basic residues" evidence="4">
    <location>
        <begin position="1"/>
        <end position="10"/>
    </location>
</feature>
<evidence type="ECO:0000256" key="4">
    <source>
        <dbReference type="SAM" id="MobiDB-lite"/>
    </source>
</evidence>
<feature type="domain" description="Nudix hydrolase" evidence="5">
    <location>
        <begin position="17"/>
        <end position="214"/>
    </location>
</feature>
<dbReference type="InterPro" id="IPR000086">
    <property type="entry name" value="NUDIX_hydrolase_dom"/>
</dbReference>
<organism evidence="6 7">
    <name type="scientific">Actinoallomurus acaciae</name>
    <dbReference type="NCBI Taxonomy" id="502577"/>
    <lineage>
        <taxon>Bacteria</taxon>
        <taxon>Bacillati</taxon>
        <taxon>Actinomycetota</taxon>
        <taxon>Actinomycetes</taxon>
        <taxon>Streptosporangiales</taxon>
        <taxon>Thermomonosporaceae</taxon>
        <taxon>Actinoallomurus</taxon>
    </lineage>
</organism>
<dbReference type="PANTHER" id="PTHR43736">
    <property type="entry name" value="ADP-RIBOSE PYROPHOSPHATASE"/>
    <property type="match status" value="1"/>
</dbReference>
<evidence type="ECO:0000256" key="1">
    <source>
        <dbReference type="ARBA" id="ARBA00005582"/>
    </source>
</evidence>
<feature type="region of interest" description="Disordered" evidence="4">
    <location>
        <begin position="99"/>
        <end position="162"/>
    </location>
</feature>
<feature type="region of interest" description="Disordered" evidence="4">
    <location>
        <begin position="1"/>
        <end position="23"/>
    </location>
</feature>
<dbReference type="Pfam" id="PF00293">
    <property type="entry name" value="NUDIX"/>
    <property type="match status" value="1"/>
</dbReference>
<feature type="compositionally biased region" description="Basic and acidic residues" evidence="4">
    <location>
        <begin position="113"/>
        <end position="130"/>
    </location>
</feature>
<gene>
    <name evidence="6" type="ORF">ACFFNX_00020</name>
</gene>
<dbReference type="InterPro" id="IPR020084">
    <property type="entry name" value="NUDIX_hydrolase_CS"/>
</dbReference>
<protein>
    <submittedName>
        <fullName evidence="6">NUDIX domain-containing protein</fullName>
    </submittedName>
</protein>
<accession>A0ABV5Y6F2</accession>
<evidence type="ECO:0000313" key="7">
    <source>
        <dbReference type="Proteomes" id="UP001589627"/>
    </source>
</evidence>
<evidence type="ECO:0000256" key="3">
    <source>
        <dbReference type="RuleBase" id="RU003476"/>
    </source>
</evidence>
<evidence type="ECO:0000259" key="5">
    <source>
        <dbReference type="PROSITE" id="PS51462"/>
    </source>
</evidence>
<dbReference type="PRINTS" id="PR00502">
    <property type="entry name" value="NUDIXFAMILY"/>
</dbReference>